<organism evidence="2 3">
    <name type="scientific">Paraphaeosphaeria minitans</name>
    <dbReference type="NCBI Taxonomy" id="565426"/>
    <lineage>
        <taxon>Eukaryota</taxon>
        <taxon>Fungi</taxon>
        <taxon>Dikarya</taxon>
        <taxon>Ascomycota</taxon>
        <taxon>Pezizomycotina</taxon>
        <taxon>Dothideomycetes</taxon>
        <taxon>Pleosporomycetidae</taxon>
        <taxon>Pleosporales</taxon>
        <taxon>Massarineae</taxon>
        <taxon>Didymosphaeriaceae</taxon>
        <taxon>Paraphaeosphaeria</taxon>
    </lineage>
</organism>
<sequence length="228" mass="25556">MTPLKTDLLITLIEGRPITPEIARDVLSACITSERAMKTISHDIAAYLELKWYSLSGTALRKRIADANHELFRSLALLDYKVQNLYAEKEKEKSYAETGVASVSSSEAGTSKGKGSPAKAPRNHEPAPMAWQRNLPTPHWAVEIQKSATKTRHFATLLRNPSSCDLSPEIEKVYDEMLEVYELQRLNLVAVVGIMRDRLASFHGGDKKVWEEMTVEGPHVGRWLPDCL</sequence>
<evidence type="ECO:0000313" key="2">
    <source>
        <dbReference type="EMBL" id="KAF9739176.1"/>
    </source>
</evidence>
<feature type="region of interest" description="Disordered" evidence="1">
    <location>
        <begin position="97"/>
        <end position="132"/>
    </location>
</feature>
<protein>
    <submittedName>
        <fullName evidence="2">Uncharacterized protein</fullName>
    </submittedName>
</protein>
<proteinExistence type="predicted"/>
<evidence type="ECO:0000313" key="3">
    <source>
        <dbReference type="Proteomes" id="UP000756921"/>
    </source>
</evidence>
<gene>
    <name evidence="2" type="ORF">PMIN01_01810</name>
</gene>
<dbReference type="AlphaFoldDB" id="A0A9P6GNZ9"/>
<name>A0A9P6GNZ9_9PLEO</name>
<dbReference type="EMBL" id="WJXW01000002">
    <property type="protein sequence ID" value="KAF9739176.1"/>
    <property type="molecule type" value="Genomic_DNA"/>
</dbReference>
<dbReference type="Proteomes" id="UP000756921">
    <property type="component" value="Unassembled WGS sequence"/>
</dbReference>
<comment type="caution">
    <text evidence="2">The sequence shown here is derived from an EMBL/GenBank/DDBJ whole genome shotgun (WGS) entry which is preliminary data.</text>
</comment>
<reference evidence="2" key="1">
    <citation type="journal article" date="2020" name="Mol. Plant Microbe Interact.">
        <title>Genome Sequence of the Biocontrol Agent Coniothyrium minitans strain Conio (IMI 134523).</title>
        <authorList>
            <person name="Patel D."/>
            <person name="Shittu T.A."/>
            <person name="Baroncelli R."/>
            <person name="Muthumeenakshi S."/>
            <person name="Osborne T.H."/>
            <person name="Janganan T.K."/>
            <person name="Sreenivasaprasad S."/>
        </authorList>
    </citation>
    <scope>NUCLEOTIDE SEQUENCE</scope>
    <source>
        <strain evidence="2">Conio</strain>
    </source>
</reference>
<evidence type="ECO:0000256" key="1">
    <source>
        <dbReference type="SAM" id="MobiDB-lite"/>
    </source>
</evidence>
<keyword evidence="3" id="KW-1185">Reference proteome</keyword>
<dbReference type="OrthoDB" id="3776245at2759"/>
<accession>A0A9P6GNZ9</accession>